<dbReference type="EMBL" id="JACHEG010000011">
    <property type="protein sequence ID" value="MBB6165782.1"/>
    <property type="molecule type" value="Genomic_DNA"/>
</dbReference>
<feature type="transmembrane region" description="Helical" evidence="1">
    <location>
        <begin position="65"/>
        <end position="81"/>
    </location>
</feature>
<proteinExistence type="predicted"/>
<evidence type="ECO:0000313" key="3">
    <source>
        <dbReference type="Proteomes" id="UP000547879"/>
    </source>
</evidence>
<keyword evidence="1" id="KW-0812">Transmembrane</keyword>
<gene>
    <name evidence="2" type="ORF">HNQ72_005630</name>
</gene>
<keyword evidence="3" id="KW-1185">Reference proteome</keyword>
<evidence type="ECO:0000313" key="2">
    <source>
        <dbReference type="EMBL" id="MBB6165782.1"/>
    </source>
</evidence>
<sequence length="143" mass="15383">MNDISSNALALLGIALPPTMLQLEVALSVLAVLIAIVSRHRPTIIGAAFAVIMAAIMSSHFEDQGVLLICGFAALHAFGGFERQAHQSRLQSIESDVQAMSVLMNTFLDGLERRTREREYALNAAVIEDQALGLESPHKSAAE</sequence>
<protein>
    <submittedName>
        <fullName evidence="2">Uncharacterized protein</fullName>
    </submittedName>
</protein>
<keyword evidence="1" id="KW-0472">Membrane</keyword>
<dbReference type="RefSeq" id="WP_183997322.1">
    <property type="nucleotide sequence ID" value="NZ_BMHW01000013.1"/>
</dbReference>
<dbReference type="Proteomes" id="UP000547879">
    <property type="component" value="Unassembled WGS sequence"/>
</dbReference>
<accession>A0A7W9YBX1</accession>
<feature type="transmembrane region" description="Helical" evidence="1">
    <location>
        <begin position="20"/>
        <end position="37"/>
    </location>
</feature>
<feature type="transmembrane region" description="Helical" evidence="1">
    <location>
        <begin position="44"/>
        <end position="59"/>
    </location>
</feature>
<comment type="caution">
    <text evidence="2">The sequence shown here is derived from an EMBL/GenBank/DDBJ whole genome shotgun (WGS) entry which is preliminary data.</text>
</comment>
<name>A0A7W9YBX1_9HYPH</name>
<keyword evidence="1" id="KW-1133">Transmembrane helix</keyword>
<dbReference type="AlphaFoldDB" id="A0A7W9YBX1"/>
<evidence type="ECO:0000256" key="1">
    <source>
        <dbReference type="SAM" id="Phobius"/>
    </source>
</evidence>
<organism evidence="2 3">
    <name type="scientific">Rhizobium wenxiniae</name>
    <dbReference type="NCBI Taxonomy" id="1737357"/>
    <lineage>
        <taxon>Bacteria</taxon>
        <taxon>Pseudomonadati</taxon>
        <taxon>Pseudomonadota</taxon>
        <taxon>Alphaproteobacteria</taxon>
        <taxon>Hyphomicrobiales</taxon>
        <taxon>Rhizobiaceae</taxon>
        <taxon>Rhizobium/Agrobacterium group</taxon>
        <taxon>Rhizobium</taxon>
    </lineage>
</organism>
<reference evidence="2 3" key="1">
    <citation type="submission" date="2020-08" db="EMBL/GenBank/DDBJ databases">
        <title>Genomic Encyclopedia of Type Strains, Phase IV (KMG-IV): sequencing the most valuable type-strain genomes for metagenomic binning, comparative biology and taxonomic classification.</title>
        <authorList>
            <person name="Goeker M."/>
        </authorList>
    </citation>
    <scope>NUCLEOTIDE SEQUENCE [LARGE SCALE GENOMIC DNA]</scope>
    <source>
        <strain evidence="2 3">DSM 100734</strain>
    </source>
</reference>